<name>A0ABD3WSN4_SINWO</name>
<dbReference type="InterPro" id="IPR043502">
    <property type="entry name" value="DNA/RNA_pol_sf"/>
</dbReference>
<dbReference type="AlphaFoldDB" id="A0ABD3WSN4"/>
<dbReference type="SUPFAM" id="SSF56672">
    <property type="entry name" value="DNA/RNA polymerases"/>
    <property type="match status" value="1"/>
</dbReference>
<evidence type="ECO:0000313" key="2">
    <source>
        <dbReference type="Proteomes" id="UP001634394"/>
    </source>
</evidence>
<evidence type="ECO:0000313" key="1">
    <source>
        <dbReference type="EMBL" id="KAL3876525.1"/>
    </source>
</evidence>
<sequence>ISSDSTDFEMMNDMEMTNLCNSEIMKNLDQKLSHLQIQERTELKQLLIEYEHLFPDIPTRTNKIFHDVEIENSRPVKQHPYRMNPLKQAYLKKEVQYLLENDFIEP</sequence>
<keyword evidence="2" id="KW-1185">Reference proteome</keyword>
<proteinExistence type="predicted"/>
<dbReference type="Proteomes" id="UP001634394">
    <property type="component" value="Unassembled WGS sequence"/>
</dbReference>
<organism evidence="1 2">
    <name type="scientific">Sinanodonta woodiana</name>
    <name type="common">Chinese pond mussel</name>
    <name type="synonym">Anodonta woodiana</name>
    <dbReference type="NCBI Taxonomy" id="1069815"/>
    <lineage>
        <taxon>Eukaryota</taxon>
        <taxon>Metazoa</taxon>
        <taxon>Spiralia</taxon>
        <taxon>Lophotrochozoa</taxon>
        <taxon>Mollusca</taxon>
        <taxon>Bivalvia</taxon>
        <taxon>Autobranchia</taxon>
        <taxon>Heteroconchia</taxon>
        <taxon>Palaeoheterodonta</taxon>
        <taxon>Unionida</taxon>
        <taxon>Unionoidea</taxon>
        <taxon>Unionidae</taxon>
        <taxon>Unioninae</taxon>
        <taxon>Sinanodonta</taxon>
    </lineage>
</organism>
<feature type="non-terminal residue" evidence="1">
    <location>
        <position position="106"/>
    </location>
</feature>
<dbReference type="EMBL" id="JBJQND010000005">
    <property type="protein sequence ID" value="KAL3876525.1"/>
    <property type="molecule type" value="Genomic_DNA"/>
</dbReference>
<dbReference type="Gene3D" id="3.10.10.10">
    <property type="entry name" value="HIV Type 1 Reverse Transcriptase, subunit A, domain 1"/>
    <property type="match status" value="1"/>
</dbReference>
<gene>
    <name evidence="1" type="ORF">ACJMK2_034366</name>
</gene>
<feature type="non-terminal residue" evidence="1">
    <location>
        <position position="1"/>
    </location>
</feature>
<accession>A0ABD3WSN4</accession>
<reference evidence="1 2" key="1">
    <citation type="submission" date="2024-11" db="EMBL/GenBank/DDBJ databases">
        <title>Chromosome-level genome assembly of the freshwater bivalve Anodonta woodiana.</title>
        <authorList>
            <person name="Chen X."/>
        </authorList>
    </citation>
    <scope>NUCLEOTIDE SEQUENCE [LARGE SCALE GENOMIC DNA]</scope>
    <source>
        <strain evidence="1">MN2024</strain>
        <tissue evidence="1">Gills</tissue>
    </source>
</reference>
<protein>
    <submittedName>
        <fullName evidence="1">Uncharacterized protein</fullName>
    </submittedName>
</protein>
<comment type="caution">
    <text evidence="1">The sequence shown here is derived from an EMBL/GenBank/DDBJ whole genome shotgun (WGS) entry which is preliminary data.</text>
</comment>